<feature type="transmembrane region" description="Helical" evidence="8">
    <location>
        <begin position="356"/>
        <end position="374"/>
    </location>
</feature>
<evidence type="ECO:0000256" key="4">
    <source>
        <dbReference type="ARBA" id="ARBA00022692"/>
    </source>
</evidence>
<keyword evidence="7" id="KW-0012">Acyltransferase</keyword>
<dbReference type="Pfam" id="PF19040">
    <property type="entry name" value="SGNH"/>
    <property type="match status" value="1"/>
</dbReference>
<dbReference type="InterPro" id="IPR002656">
    <property type="entry name" value="Acyl_transf_3_dom"/>
</dbReference>
<evidence type="ECO:0000256" key="6">
    <source>
        <dbReference type="ARBA" id="ARBA00023136"/>
    </source>
</evidence>
<comment type="subcellular location">
    <subcellularLocation>
        <location evidence="1">Cell membrane</location>
        <topology evidence="1">Multi-pass membrane protein</topology>
    </subcellularLocation>
</comment>
<keyword evidence="2" id="KW-1003">Cell membrane</keyword>
<dbReference type="GO" id="GO:0009103">
    <property type="term" value="P:lipopolysaccharide biosynthetic process"/>
    <property type="evidence" value="ECO:0007669"/>
    <property type="project" value="TreeGrafter"/>
</dbReference>
<evidence type="ECO:0000259" key="9">
    <source>
        <dbReference type="Pfam" id="PF01757"/>
    </source>
</evidence>
<evidence type="ECO:0000313" key="11">
    <source>
        <dbReference type="EMBL" id="ALR19821.1"/>
    </source>
</evidence>
<evidence type="ECO:0000256" key="1">
    <source>
        <dbReference type="ARBA" id="ARBA00004651"/>
    </source>
</evidence>
<dbReference type="SUPFAM" id="SSF52266">
    <property type="entry name" value="SGNH hydrolase"/>
    <property type="match status" value="1"/>
</dbReference>
<evidence type="ECO:0000259" key="10">
    <source>
        <dbReference type="Pfam" id="PF19040"/>
    </source>
</evidence>
<dbReference type="RefSeq" id="WP_062062999.1">
    <property type="nucleotide sequence ID" value="NZ_CP013264.1"/>
</dbReference>
<dbReference type="Gene3D" id="3.40.50.1110">
    <property type="entry name" value="SGNH hydrolase"/>
    <property type="match status" value="1"/>
</dbReference>
<gene>
    <name evidence="11" type="ORF">ATN00_05345</name>
</gene>
<accession>A0A0S3EWL8</accession>
<reference evidence="11 12" key="1">
    <citation type="submission" date="2015-11" db="EMBL/GenBank/DDBJ databases">
        <title>A Two-component Flavoprotein Monooxygenase System MeaXY Responsible for para-Hydroxylation of 2-Methyl-6-ethylaniline and 2,6-Diethylaniline in Sphingobium baderi DE-13.</title>
        <authorList>
            <person name="Cheng M."/>
            <person name="Meng Q."/>
            <person name="Yang Y."/>
            <person name="Chu C."/>
            <person name="Yan X."/>
            <person name="He J."/>
            <person name="Li S."/>
        </authorList>
    </citation>
    <scope>NUCLEOTIDE SEQUENCE [LARGE SCALE GENOMIC DNA]</scope>
    <source>
        <strain evidence="11 12">DE-13</strain>
    </source>
</reference>
<dbReference type="Proteomes" id="UP000056968">
    <property type="component" value="Chromosome"/>
</dbReference>
<dbReference type="InterPro" id="IPR036514">
    <property type="entry name" value="SGNH_hydro_sf"/>
</dbReference>
<name>A0A0S3EWL8_9SPHN</name>
<keyword evidence="6 8" id="KW-0472">Membrane</keyword>
<feature type="domain" description="Acyltransferase 3" evidence="9">
    <location>
        <begin position="43"/>
        <end position="372"/>
    </location>
</feature>
<dbReference type="AlphaFoldDB" id="A0A0S3EWL8"/>
<feature type="transmembrane region" description="Helical" evidence="8">
    <location>
        <begin position="386"/>
        <end position="408"/>
    </location>
</feature>
<evidence type="ECO:0000256" key="3">
    <source>
        <dbReference type="ARBA" id="ARBA00022679"/>
    </source>
</evidence>
<protein>
    <recommendedName>
        <fullName evidence="13">Acyltransferase</fullName>
    </recommendedName>
</protein>
<dbReference type="Pfam" id="PF01757">
    <property type="entry name" value="Acyl_transf_3"/>
    <property type="match status" value="1"/>
</dbReference>
<dbReference type="KEGG" id="sbd:ATN00_05345"/>
<feature type="transmembrane region" description="Helical" evidence="8">
    <location>
        <begin position="204"/>
        <end position="224"/>
    </location>
</feature>
<feature type="transmembrane region" description="Helical" evidence="8">
    <location>
        <begin position="262"/>
        <end position="283"/>
    </location>
</feature>
<dbReference type="GO" id="GO:0005886">
    <property type="term" value="C:plasma membrane"/>
    <property type="evidence" value="ECO:0007669"/>
    <property type="project" value="UniProtKB-SubCell"/>
</dbReference>
<keyword evidence="3" id="KW-0808">Transferase</keyword>
<keyword evidence="5 8" id="KW-1133">Transmembrane helix</keyword>
<evidence type="ECO:0000256" key="7">
    <source>
        <dbReference type="ARBA" id="ARBA00023315"/>
    </source>
</evidence>
<keyword evidence="4 8" id="KW-0812">Transmembrane</keyword>
<dbReference type="EMBL" id="CP013264">
    <property type="protein sequence ID" value="ALR19821.1"/>
    <property type="molecule type" value="Genomic_DNA"/>
</dbReference>
<proteinExistence type="predicted"/>
<evidence type="ECO:0000256" key="5">
    <source>
        <dbReference type="ARBA" id="ARBA00022989"/>
    </source>
</evidence>
<dbReference type="PANTHER" id="PTHR23028:SF53">
    <property type="entry name" value="ACYL_TRANSF_3 DOMAIN-CONTAINING PROTEIN"/>
    <property type="match status" value="1"/>
</dbReference>
<evidence type="ECO:0008006" key="13">
    <source>
        <dbReference type="Google" id="ProtNLM"/>
    </source>
</evidence>
<feature type="transmembrane region" description="Helical" evidence="8">
    <location>
        <begin position="71"/>
        <end position="94"/>
    </location>
</feature>
<evidence type="ECO:0000256" key="2">
    <source>
        <dbReference type="ARBA" id="ARBA00022475"/>
    </source>
</evidence>
<feature type="transmembrane region" description="Helical" evidence="8">
    <location>
        <begin position="319"/>
        <end position="336"/>
    </location>
</feature>
<dbReference type="OrthoDB" id="9796461at2"/>
<dbReference type="InterPro" id="IPR050879">
    <property type="entry name" value="Acyltransferase_3"/>
</dbReference>
<evidence type="ECO:0000313" key="12">
    <source>
        <dbReference type="Proteomes" id="UP000056968"/>
    </source>
</evidence>
<dbReference type="GO" id="GO:0016788">
    <property type="term" value="F:hydrolase activity, acting on ester bonds"/>
    <property type="evidence" value="ECO:0007669"/>
    <property type="project" value="UniProtKB-ARBA"/>
</dbReference>
<organism evidence="11 12">
    <name type="scientific">Sphingobium baderi</name>
    <dbReference type="NCBI Taxonomy" id="1332080"/>
    <lineage>
        <taxon>Bacteria</taxon>
        <taxon>Pseudomonadati</taxon>
        <taxon>Pseudomonadota</taxon>
        <taxon>Alphaproteobacteria</taxon>
        <taxon>Sphingomonadales</taxon>
        <taxon>Sphingomonadaceae</taxon>
        <taxon>Sphingobium</taxon>
    </lineage>
</organism>
<dbReference type="GO" id="GO:0016747">
    <property type="term" value="F:acyltransferase activity, transferring groups other than amino-acyl groups"/>
    <property type="evidence" value="ECO:0007669"/>
    <property type="project" value="InterPro"/>
</dbReference>
<sequence length="715" mass="78165">MSVKDISSIPSEGLLPRFEEESTAPPSAGQAPGLSATGTQYRPEIDGLRAVAVVLVLFYHARFRIGGTDPFAGGFIGVDIFLVISGYLIGSILLREMGEGRFSLLRFYERRARRILPALYAVLLATIPAAWFFMLPEAMKNYGAALTSAVVSASNIFFWHEVSYDASDNLTNPLIHTWSLGLEEQFYLLFPAILWAAHRYAPRWLPHLLCGLCVLSLLLAEVLTAKAPDASFFLLPSRMWELGAGALLALDELRGRGAARPSSIFMPFMGMGAILCSVPFMAVHLHHPGLATAIPVLGTAIVIRYSGRGDPVGRWLSSRPMAAIGLISYSLYLWHQPVFAFGRLIRADEPTLSVKIGWIALSILLAIGTFLLVERPTRNRRQVSSGTIWMIALSGAVLLAGAGIAIFMGKGMPGRFPPPLDAIAKAERIEEASIFQSGKGCLNYVPEIGPCRFQGVNPAGYNLIVAGDSHARTLSNALIDRLPSAADLASLTLLNRGGCLLLPGLTRVDAMQPSCPDSYNAIRMRYLTRQPRAIAVLMMRLPVVVERSRFDNGVGGVESGEPPHISRTTGPYDRAVDDATVQSALTAMIHRLLDSGVKVVLVYPVPEMGWNIPRKLLEIARAQPSDVWQLSDQASVSRQQFRDRSRRTYALLDSLGENPGLARIYPEQSLCRSERCLSHDGTAIFYRDDNHLTREGAAHIAEAIDRTIAARWGGR</sequence>
<feature type="domain" description="SGNH" evidence="10">
    <location>
        <begin position="449"/>
        <end position="705"/>
    </location>
</feature>
<keyword evidence="12" id="KW-1185">Reference proteome</keyword>
<dbReference type="STRING" id="1332080.ATN00_05345"/>
<feature type="transmembrane region" description="Helical" evidence="8">
    <location>
        <begin position="115"/>
        <end position="134"/>
    </location>
</feature>
<evidence type="ECO:0000256" key="8">
    <source>
        <dbReference type="SAM" id="Phobius"/>
    </source>
</evidence>
<dbReference type="InterPro" id="IPR043968">
    <property type="entry name" value="SGNH"/>
</dbReference>
<dbReference type="PANTHER" id="PTHR23028">
    <property type="entry name" value="ACETYLTRANSFERASE"/>
    <property type="match status" value="1"/>
</dbReference>
<feature type="transmembrane region" description="Helical" evidence="8">
    <location>
        <begin position="289"/>
        <end position="307"/>
    </location>
</feature>